<comment type="function">
    <text evidence="11">Catalyzes the aldol condensation of dihydroxyacetone phosphate (DHAP or glycerone-phosphate) with glyceraldehyde 3-phosphate (G3P) to form fructose 1,6-bisphosphate (FBP) in gluconeogenesis and the reverse reaction in glycolysis.</text>
</comment>
<dbReference type="GO" id="GO:0006094">
    <property type="term" value="P:gluconeogenesis"/>
    <property type="evidence" value="ECO:0007669"/>
    <property type="project" value="TreeGrafter"/>
</dbReference>
<reference evidence="12" key="1">
    <citation type="submission" date="2015-10" db="EMBL/GenBank/DDBJ databases">
        <authorList>
            <person name="Regsiter A."/>
            <person name="william w."/>
        </authorList>
    </citation>
    <scope>NUCLEOTIDE SEQUENCE</scope>
    <source>
        <strain evidence="12">Montdore</strain>
    </source>
</reference>
<dbReference type="Proteomes" id="UP001412239">
    <property type="component" value="Unassembled WGS sequence"/>
</dbReference>
<evidence type="ECO:0000256" key="5">
    <source>
        <dbReference type="ARBA" id="ARBA00022723"/>
    </source>
</evidence>
<feature type="binding site" evidence="10">
    <location>
        <position position="184"/>
    </location>
    <ligand>
        <name>Zn(2+)</name>
        <dbReference type="ChEBI" id="CHEBI:29105"/>
        <label>1</label>
        <note>catalytic</note>
    </ligand>
</feature>
<organism evidence="12 13">
    <name type="scientific">Tuber aestivum</name>
    <name type="common">summer truffle</name>
    <dbReference type="NCBI Taxonomy" id="59557"/>
    <lineage>
        <taxon>Eukaryota</taxon>
        <taxon>Fungi</taxon>
        <taxon>Dikarya</taxon>
        <taxon>Ascomycota</taxon>
        <taxon>Pezizomycotina</taxon>
        <taxon>Pezizomycetes</taxon>
        <taxon>Pezizales</taxon>
        <taxon>Tuberaceae</taxon>
        <taxon>Tuber</taxon>
    </lineage>
</organism>
<dbReference type="UniPathway" id="UPA00109">
    <property type="reaction ID" value="UER00183"/>
</dbReference>
<evidence type="ECO:0000256" key="7">
    <source>
        <dbReference type="ARBA" id="ARBA00023152"/>
    </source>
</evidence>
<dbReference type="InterPro" id="IPR000771">
    <property type="entry name" value="FBA_II"/>
</dbReference>
<dbReference type="GO" id="GO:0008270">
    <property type="term" value="F:zinc ion binding"/>
    <property type="evidence" value="ECO:0007669"/>
    <property type="project" value="UniProtKB-UniRule"/>
</dbReference>
<dbReference type="GO" id="GO:0005829">
    <property type="term" value="C:cytosol"/>
    <property type="evidence" value="ECO:0007669"/>
    <property type="project" value="TreeGrafter"/>
</dbReference>
<feature type="binding site" evidence="10">
    <location>
        <position position="132"/>
    </location>
    <ligand>
        <name>Zn(2+)</name>
        <dbReference type="ChEBI" id="CHEBI:29105"/>
        <label>2</label>
    </ligand>
</feature>
<dbReference type="InterPro" id="IPR006411">
    <property type="entry name" value="Fruct_bisP_bact"/>
</dbReference>
<keyword evidence="7 11" id="KW-0324">Glycolysis</keyword>
<keyword evidence="6 10" id="KW-0862">Zinc</keyword>
<comment type="cofactor">
    <cofactor evidence="10 11">
        <name>Zn(2+)</name>
        <dbReference type="ChEBI" id="CHEBI:29105"/>
    </cofactor>
    <text evidence="10 11">Binds 2 Zn(2+) ions per subunit. One is catalytic and the other provides a structural contribution.</text>
</comment>
<evidence type="ECO:0000256" key="4">
    <source>
        <dbReference type="ARBA" id="ARBA00013068"/>
    </source>
</evidence>
<evidence type="ECO:0000256" key="11">
    <source>
        <dbReference type="RuleBase" id="RU366023"/>
    </source>
</evidence>
<evidence type="ECO:0000256" key="6">
    <source>
        <dbReference type="ARBA" id="ARBA00022833"/>
    </source>
</evidence>
<keyword evidence="8 11" id="KW-0456">Lyase</keyword>
<dbReference type="PANTHER" id="PTHR30559:SF0">
    <property type="entry name" value="FRUCTOSE-BISPHOSPHATE ALDOLASE"/>
    <property type="match status" value="1"/>
</dbReference>
<proteinExistence type="inferred from homology"/>
<comment type="catalytic activity">
    <reaction evidence="1 11">
        <text>beta-D-fructose 1,6-bisphosphate = D-glyceraldehyde 3-phosphate + dihydroxyacetone phosphate</text>
        <dbReference type="Rhea" id="RHEA:14729"/>
        <dbReference type="ChEBI" id="CHEBI:32966"/>
        <dbReference type="ChEBI" id="CHEBI:57642"/>
        <dbReference type="ChEBI" id="CHEBI:59776"/>
        <dbReference type="EC" id="4.1.2.13"/>
    </reaction>
</comment>
<dbReference type="Gene3D" id="3.20.20.70">
    <property type="entry name" value="Aldolase class I"/>
    <property type="match status" value="1"/>
</dbReference>
<comment type="similarity">
    <text evidence="3 11">Belongs to the class II fructose-bisphosphate aldolase family.</text>
</comment>
<dbReference type="GO" id="GO:0006096">
    <property type="term" value="P:glycolytic process"/>
    <property type="evidence" value="ECO:0007669"/>
    <property type="project" value="UniProtKB-UniPathway"/>
</dbReference>
<dbReference type="EC" id="4.1.2.13" evidence="4 11"/>
<evidence type="ECO:0000256" key="8">
    <source>
        <dbReference type="ARBA" id="ARBA00023239"/>
    </source>
</evidence>
<protein>
    <recommendedName>
        <fullName evidence="4 11">Fructose-bisphosphate aldolase</fullName>
        <shortName evidence="11">FBP aldolase</shortName>
        <ecNumber evidence="4 11">4.1.2.13</ecNumber>
    </recommendedName>
</protein>
<feature type="active site" description="Proton donor" evidence="9">
    <location>
        <position position="67"/>
    </location>
</feature>
<evidence type="ECO:0000256" key="1">
    <source>
        <dbReference type="ARBA" id="ARBA00000441"/>
    </source>
</evidence>
<evidence type="ECO:0000313" key="12">
    <source>
        <dbReference type="EMBL" id="CUS08638.1"/>
    </source>
</evidence>
<name>A0A292PPU2_9PEZI</name>
<dbReference type="GO" id="GO:0004332">
    <property type="term" value="F:fructose-bisphosphate aldolase activity"/>
    <property type="evidence" value="ECO:0007669"/>
    <property type="project" value="UniProtKB-EC"/>
</dbReference>
<evidence type="ECO:0000256" key="10">
    <source>
        <dbReference type="PIRSR" id="PIRSR001359-3"/>
    </source>
</evidence>
<dbReference type="PIRSF" id="PIRSF001359">
    <property type="entry name" value="F_bP_aldolase_II"/>
    <property type="match status" value="1"/>
</dbReference>
<gene>
    <name evidence="12" type="ORF">GSTUAT00007283001</name>
</gene>
<evidence type="ECO:0000256" key="3">
    <source>
        <dbReference type="ARBA" id="ARBA00005812"/>
    </source>
</evidence>
<dbReference type="Pfam" id="PF01116">
    <property type="entry name" value="F_bP_aldolase"/>
    <property type="match status" value="1"/>
</dbReference>
<dbReference type="SUPFAM" id="SSF51569">
    <property type="entry name" value="Aldolase"/>
    <property type="match status" value="1"/>
</dbReference>
<keyword evidence="5 10" id="KW-0479">Metal-binding</keyword>
<evidence type="ECO:0000256" key="9">
    <source>
        <dbReference type="PIRSR" id="PIRSR001359-1"/>
    </source>
</evidence>
<evidence type="ECO:0000256" key="2">
    <source>
        <dbReference type="ARBA" id="ARBA00004714"/>
    </source>
</evidence>
<accession>A0A292PPU2</accession>
<evidence type="ECO:0000313" key="13">
    <source>
        <dbReference type="Proteomes" id="UP001412239"/>
    </source>
</evidence>
<sequence>MGALDVLSRNSSVIVGDDILNGVAAYFAGKGVPNDDQTAGISGAIAAAHYIRAIAPAYKIPVILHTDYCPAKLLPWLDWMLSPDEAHFAEHGEPLFSSHMIGLSEEDKDFNIATTKKYLSRAALMKQWLEMEIRTTGGEEDGVDNTGVDNSALYTQPEDIWEVYSALVTVSPYFSIAAGFGNVHGVYKPGKVRPHSELLRRHQEFTRGKLAGGGRRSHCFWSSMVDPGSTKAEFETAIGHGVAKVNLDTDLQSALHEET</sequence>
<comment type="pathway">
    <text evidence="2 11">Carbohydrate degradation; glycolysis; D-glyceraldehyde 3-phosphate and glycerone phosphate from D-glucose: step 4/4.</text>
</comment>
<keyword evidence="13" id="KW-1185">Reference proteome</keyword>
<dbReference type="PANTHER" id="PTHR30559">
    <property type="entry name" value="FRUCTOSE-BISPHOSPHATE ALDOLASE CLASS 2"/>
    <property type="match status" value="1"/>
</dbReference>
<dbReference type="InterPro" id="IPR013785">
    <property type="entry name" value="Aldolase_TIM"/>
</dbReference>
<dbReference type="AlphaFoldDB" id="A0A292PPU2"/>
<dbReference type="EMBL" id="LN891121">
    <property type="protein sequence ID" value="CUS08638.1"/>
    <property type="molecule type" value="Genomic_DNA"/>
</dbReference>